<dbReference type="PANTHER" id="PTHR43840:SF15">
    <property type="entry name" value="MITOCHONDRIAL METAL TRANSPORTER 1-RELATED"/>
    <property type="match status" value="1"/>
</dbReference>
<evidence type="ECO:0000259" key="9">
    <source>
        <dbReference type="Pfam" id="PF16916"/>
    </source>
</evidence>
<evidence type="ECO:0000256" key="2">
    <source>
        <dbReference type="ARBA" id="ARBA00008114"/>
    </source>
</evidence>
<protein>
    <submittedName>
        <fullName evidence="10">Cation transporter</fullName>
    </submittedName>
</protein>
<evidence type="ECO:0000256" key="3">
    <source>
        <dbReference type="ARBA" id="ARBA00022448"/>
    </source>
</evidence>
<feature type="domain" description="Cation efflux protein transmembrane" evidence="8">
    <location>
        <begin position="13"/>
        <end position="207"/>
    </location>
</feature>
<dbReference type="SUPFAM" id="SSF161111">
    <property type="entry name" value="Cation efflux protein transmembrane domain-like"/>
    <property type="match status" value="1"/>
</dbReference>
<dbReference type="GO" id="GO:0008324">
    <property type="term" value="F:monoatomic cation transmembrane transporter activity"/>
    <property type="evidence" value="ECO:0007669"/>
    <property type="project" value="InterPro"/>
</dbReference>
<dbReference type="Pfam" id="PF01545">
    <property type="entry name" value="Cation_efflux"/>
    <property type="match status" value="1"/>
</dbReference>
<dbReference type="Pfam" id="PF16916">
    <property type="entry name" value="ZT_dimer"/>
    <property type="match status" value="1"/>
</dbReference>
<dbReference type="InterPro" id="IPR050291">
    <property type="entry name" value="CDF_Transporter"/>
</dbReference>
<evidence type="ECO:0000256" key="1">
    <source>
        <dbReference type="ARBA" id="ARBA00004141"/>
    </source>
</evidence>
<evidence type="ECO:0000256" key="6">
    <source>
        <dbReference type="ARBA" id="ARBA00023136"/>
    </source>
</evidence>
<keyword evidence="3" id="KW-0813">Transport</keyword>
<dbReference type="EMBL" id="JACHVA010000118">
    <property type="protein sequence ID" value="MBC2603117.1"/>
    <property type="molecule type" value="Genomic_DNA"/>
</dbReference>
<dbReference type="FunFam" id="1.20.1510.10:FF:000006">
    <property type="entry name" value="Divalent cation efflux transporter"/>
    <property type="match status" value="1"/>
</dbReference>
<name>A0A7X1B045_9BACT</name>
<comment type="similarity">
    <text evidence="2">Belongs to the cation diffusion facilitator (CDF) transporter (TC 2.A.4) family.</text>
</comment>
<gene>
    <name evidence="10" type="ORF">H5P30_15140</name>
</gene>
<evidence type="ECO:0000259" key="8">
    <source>
        <dbReference type="Pfam" id="PF01545"/>
    </source>
</evidence>
<proteinExistence type="inferred from homology"/>
<dbReference type="NCBIfam" id="TIGR01297">
    <property type="entry name" value="CDF"/>
    <property type="match status" value="1"/>
</dbReference>
<feature type="transmembrane region" description="Helical" evidence="7">
    <location>
        <begin position="76"/>
        <end position="101"/>
    </location>
</feature>
<dbReference type="InterPro" id="IPR002524">
    <property type="entry name" value="Cation_efflux"/>
</dbReference>
<dbReference type="InterPro" id="IPR027469">
    <property type="entry name" value="Cation_efflux_TMD_sf"/>
</dbReference>
<keyword evidence="6 7" id="KW-0472">Membrane</keyword>
<evidence type="ECO:0000313" key="10">
    <source>
        <dbReference type="EMBL" id="MBC2603117.1"/>
    </source>
</evidence>
<dbReference type="InterPro" id="IPR027470">
    <property type="entry name" value="Cation_efflux_CTD"/>
</dbReference>
<dbReference type="RefSeq" id="WP_185693758.1">
    <property type="nucleotide sequence ID" value="NZ_JACHVA010000118.1"/>
</dbReference>
<feature type="transmembrane region" description="Helical" evidence="7">
    <location>
        <begin position="12"/>
        <end position="32"/>
    </location>
</feature>
<dbReference type="InterPro" id="IPR058533">
    <property type="entry name" value="Cation_efflux_TM"/>
</dbReference>
<feature type="domain" description="Cation efflux protein cytoplasmic" evidence="9">
    <location>
        <begin position="211"/>
        <end position="288"/>
    </location>
</feature>
<evidence type="ECO:0000313" key="11">
    <source>
        <dbReference type="Proteomes" id="UP000525652"/>
    </source>
</evidence>
<dbReference type="GO" id="GO:0016020">
    <property type="term" value="C:membrane"/>
    <property type="evidence" value="ECO:0007669"/>
    <property type="project" value="UniProtKB-SubCell"/>
</dbReference>
<sequence>MREDKQGYRVTAVSFALNLVLGSAKLGAGLWFHSSALLADGLHSLTDLVSDLAVFFGLAVAGIPEDENHPYGHHKFASFAQLFIGILLFALSVGLVIAAVMDFQRDEWTTPGSGAVWVAGFSLLAKECMYWWTRAVAVKMQSDLLMANAWHHRTDSFSSLAVCVALVGIWIGGPGWSFLDPLLSLVLGVWLIREAFRICARAGNDLLDAAPKREIVEDLREHILPIEGARAYHDFRARKIGDFYEIDLHLQVDPHISVEEGHQIAKEVKDEILRTHPEVIRALVHLEPATREHLLEKGISDVQESQ</sequence>
<keyword evidence="11" id="KW-1185">Reference proteome</keyword>
<keyword evidence="5 7" id="KW-1133">Transmembrane helix</keyword>
<dbReference type="Gene3D" id="3.30.70.1350">
    <property type="entry name" value="Cation efflux protein, cytoplasmic domain"/>
    <property type="match status" value="1"/>
</dbReference>
<evidence type="ECO:0000256" key="7">
    <source>
        <dbReference type="SAM" id="Phobius"/>
    </source>
</evidence>
<dbReference type="Proteomes" id="UP000525652">
    <property type="component" value="Unassembled WGS sequence"/>
</dbReference>
<dbReference type="PANTHER" id="PTHR43840">
    <property type="entry name" value="MITOCHONDRIAL METAL TRANSPORTER 1-RELATED"/>
    <property type="match status" value="1"/>
</dbReference>
<keyword evidence="4 7" id="KW-0812">Transmembrane</keyword>
<accession>A0A7X1B045</accession>
<evidence type="ECO:0000256" key="4">
    <source>
        <dbReference type="ARBA" id="ARBA00022692"/>
    </source>
</evidence>
<reference evidence="10 11" key="1">
    <citation type="submission" date="2020-07" db="EMBL/GenBank/DDBJ databases">
        <authorList>
            <person name="Feng X."/>
        </authorList>
    </citation>
    <scope>NUCLEOTIDE SEQUENCE [LARGE SCALE GENOMIC DNA]</scope>
    <source>
        <strain evidence="10 11">JCM14086</strain>
    </source>
</reference>
<organism evidence="10 11">
    <name type="scientific">Puniceicoccus vermicola</name>
    <dbReference type="NCBI Taxonomy" id="388746"/>
    <lineage>
        <taxon>Bacteria</taxon>
        <taxon>Pseudomonadati</taxon>
        <taxon>Verrucomicrobiota</taxon>
        <taxon>Opitutia</taxon>
        <taxon>Puniceicoccales</taxon>
        <taxon>Puniceicoccaceae</taxon>
        <taxon>Puniceicoccus</taxon>
    </lineage>
</organism>
<evidence type="ECO:0000256" key="5">
    <source>
        <dbReference type="ARBA" id="ARBA00022989"/>
    </source>
</evidence>
<dbReference type="AlphaFoldDB" id="A0A7X1B045"/>
<dbReference type="InterPro" id="IPR036837">
    <property type="entry name" value="Cation_efflux_CTD_sf"/>
</dbReference>
<comment type="caution">
    <text evidence="10">The sequence shown here is derived from an EMBL/GenBank/DDBJ whole genome shotgun (WGS) entry which is preliminary data.</text>
</comment>
<dbReference type="Gene3D" id="1.20.1510.10">
    <property type="entry name" value="Cation efflux protein transmembrane domain"/>
    <property type="match status" value="1"/>
</dbReference>
<dbReference type="SUPFAM" id="SSF160240">
    <property type="entry name" value="Cation efflux protein cytoplasmic domain-like"/>
    <property type="match status" value="1"/>
</dbReference>
<comment type="subcellular location">
    <subcellularLocation>
        <location evidence="1">Membrane</location>
        <topology evidence="1">Multi-pass membrane protein</topology>
    </subcellularLocation>
</comment>
<feature type="transmembrane region" description="Helical" evidence="7">
    <location>
        <begin position="154"/>
        <end position="172"/>
    </location>
</feature>